<dbReference type="InterPro" id="IPR050272">
    <property type="entry name" value="Isochorismatase-like_hydrls"/>
</dbReference>
<dbReference type="Proteomes" id="UP000800093">
    <property type="component" value="Unassembled WGS sequence"/>
</dbReference>
<comment type="caution">
    <text evidence="4">The sequence shown here is derived from an EMBL/GenBank/DDBJ whole genome shotgun (WGS) entry which is preliminary data.</text>
</comment>
<accession>A0A9P4K0U4</accession>
<proteinExistence type="inferred from homology"/>
<evidence type="ECO:0000259" key="3">
    <source>
        <dbReference type="Pfam" id="PF00857"/>
    </source>
</evidence>
<organism evidence="4 5">
    <name type="scientific">Lojkania enalia</name>
    <dbReference type="NCBI Taxonomy" id="147567"/>
    <lineage>
        <taxon>Eukaryota</taxon>
        <taxon>Fungi</taxon>
        <taxon>Dikarya</taxon>
        <taxon>Ascomycota</taxon>
        <taxon>Pezizomycotina</taxon>
        <taxon>Dothideomycetes</taxon>
        <taxon>Pleosporomycetidae</taxon>
        <taxon>Pleosporales</taxon>
        <taxon>Pleosporales incertae sedis</taxon>
        <taxon>Lojkania</taxon>
    </lineage>
</organism>
<dbReference type="Pfam" id="PF00857">
    <property type="entry name" value="Isochorismatase"/>
    <property type="match status" value="1"/>
</dbReference>
<evidence type="ECO:0000256" key="1">
    <source>
        <dbReference type="ARBA" id="ARBA00006336"/>
    </source>
</evidence>
<dbReference type="Gene3D" id="3.40.50.850">
    <property type="entry name" value="Isochorismatase-like"/>
    <property type="match status" value="1"/>
</dbReference>
<name>A0A9P4K0U4_9PLEO</name>
<protein>
    <submittedName>
        <fullName evidence="4">Isochorismatase family protein</fullName>
    </submittedName>
</protein>
<evidence type="ECO:0000256" key="2">
    <source>
        <dbReference type="ARBA" id="ARBA00022801"/>
    </source>
</evidence>
<sequence length="315" mass="34508">MSQTGNDDMQLSSVVVGSPNNFWIWSRKFGWDLTHPATPDAPPIQPRLCLRCEISNITIDPMKTALVIIDMHNYSMSCAPNVNPAVFRAQDMLLKYAIPAARKAGIQIIWLNWGLTEEDLKTIPPGAMRVLGWEANCDAIDYGLSIRSLSPDGTSEMISCGEHPVFRGPGADLGEVMLEDGTSLDAGRALMRGTWNAELNGPLLSAFEESQGTTRPDVRIHKDRNSGLYSSSCDCSIFLTRSGIRTLLFAGMNTDQCVMSTLQDAHCRGYDTVLVKDACATDSPRYAQENAEFNCCRNLGFLTTCESLAQAADLI</sequence>
<comment type="similarity">
    <text evidence="1">Belongs to the isochorismatase family.</text>
</comment>
<evidence type="ECO:0000313" key="4">
    <source>
        <dbReference type="EMBL" id="KAF2259247.1"/>
    </source>
</evidence>
<dbReference type="OrthoDB" id="167809at2759"/>
<dbReference type="GO" id="GO:0016787">
    <property type="term" value="F:hydrolase activity"/>
    <property type="evidence" value="ECO:0007669"/>
    <property type="project" value="UniProtKB-KW"/>
</dbReference>
<dbReference type="SUPFAM" id="SSF52499">
    <property type="entry name" value="Isochorismatase-like hydrolases"/>
    <property type="match status" value="1"/>
</dbReference>
<dbReference type="AlphaFoldDB" id="A0A9P4K0U4"/>
<dbReference type="PANTHER" id="PTHR43540:SF9">
    <property type="entry name" value="FAMILY HYDROLASE, PUTATIVE (AFU_ORTHOLOGUE AFUA_2G08700)-RELATED"/>
    <property type="match status" value="1"/>
</dbReference>
<dbReference type="EMBL" id="ML986714">
    <property type="protein sequence ID" value="KAF2259247.1"/>
    <property type="molecule type" value="Genomic_DNA"/>
</dbReference>
<reference evidence="5" key="1">
    <citation type="journal article" date="2020" name="Stud. Mycol.">
        <title>101 Dothideomycetes genomes: A test case for predicting lifestyles and emergence of pathogens.</title>
        <authorList>
            <person name="Haridas S."/>
            <person name="Albert R."/>
            <person name="Binder M."/>
            <person name="Bloem J."/>
            <person name="LaButti K."/>
            <person name="Salamov A."/>
            <person name="Andreopoulos B."/>
            <person name="Baker S."/>
            <person name="Barry K."/>
            <person name="Bills G."/>
            <person name="Bluhm B."/>
            <person name="Cannon C."/>
            <person name="Castanera R."/>
            <person name="Culley D."/>
            <person name="Daum C."/>
            <person name="Ezra D."/>
            <person name="Gonzalez J."/>
            <person name="Henrissat B."/>
            <person name="Kuo A."/>
            <person name="Liang C."/>
            <person name="Lipzen A."/>
            <person name="Lutzoni F."/>
            <person name="Magnuson J."/>
            <person name="Mondo S."/>
            <person name="Nolan M."/>
            <person name="Ohm R."/>
            <person name="Pangilinan J."/>
            <person name="Park H.-J."/>
            <person name="Ramirez L."/>
            <person name="Alfaro M."/>
            <person name="Sun H."/>
            <person name="Tritt A."/>
            <person name="Yoshinaga Y."/>
            <person name="Zwiers L.-H."/>
            <person name="Turgeon B."/>
            <person name="Goodwin S."/>
            <person name="Spatafora J."/>
            <person name="Crous P."/>
            <person name="Grigoriev I."/>
        </authorList>
    </citation>
    <scope>NUCLEOTIDE SEQUENCE [LARGE SCALE GENOMIC DNA]</scope>
    <source>
        <strain evidence="5">CBS 304.66</strain>
    </source>
</reference>
<feature type="domain" description="Isochorismatase-like" evidence="3">
    <location>
        <begin position="215"/>
        <end position="290"/>
    </location>
</feature>
<dbReference type="InterPro" id="IPR036380">
    <property type="entry name" value="Isochorismatase-like_sf"/>
</dbReference>
<evidence type="ECO:0000313" key="5">
    <source>
        <dbReference type="Proteomes" id="UP000800093"/>
    </source>
</evidence>
<dbReference type="PANTHER" id="PTHR43540">
    <property type="entry name" value="PEROXYUREIDOACRYLATE/UREIDOACRYLATE AMIDOHYDROLASE-RELATED"/>
    <property type="match status" value="1"/>
</dbReference>
<dbReference type="InterPro" id="IPR000868">
    <property type="entry name" value="Isochorismatase-like_dom"/>
</dbReference>
<gene>
    <name evidence="4" type="ORF">CC78DRAFT_548481</name>
</gene>
<keyword evidence="5" id="KW-1185">Reference proteome</keyword>
<keyword evidence="2" id="KW-0378">Hydrolase</keyword>